<dbReference type="InterPro" id="IPR001024">
    <property type="entry name" value="PLAT/LH2_dom"/>
</dbReference>
<dbReference type="PANTHER" id="PTHR31718">
    <property type="entry name" value="PLAT DOMAIN-CONTAINING PROTEIN"/>
    <property type="match status" value="1"/>
</dbReference>
<evidence type="ECO:0000313" key="4">
    <source>
        <dbReference type="EMBL" id="ESR41409.1"/>
    </source>
</evidence>
<evidence type="ECO:0000256" key="2">
    <source>
        <dbReference type="SAM" id="SignalP"/>
    </source>
</evidence>
<dbReference type="PANTHER" id="PTHR31718:SF0">
    <property type="entry name" value="PLAT DOMAIN-CONTAINING PROTEIN 2"/>
    <property type="match status" value="1"/>
</dbReference>
<dbReference type="InParanoid" id="V4UPI3"/>
<dbReference type="eggNOG" id="ENOG502RZE1">
    <property type="taxonomic scope" value="Eukaryota"/>
</dbReference>
<evidence type="ECO:0000313" key="5">
    <source>
        <dbReference type="Proteomes" id="UP000030687"/>
    </source>
</evidence>
<keyword evidence="2" id="KW-0732">Signal</keyword>
<dbReference type="Proteomes" id="UP000030687">
    <property type="component" value="Unassembled WGS sequence"/>
</dbReference>
<evidence type="ECO:0000259" key="3">
    <source>
        <dbReference type="PROSITE" id="PS50095"/>
    </source>
</evidence>
<proteinExistence type="predicted"/>
<name>V4UPI3_CITCL</name>
<dbReference type="FunCoup" id="V4UPI3">
    <property type="interactions" value="449"/>
</dbReference>
<organism evidence="4 5">
    <name type="scientific">Citrus clementina</name>
    <name type="common">Clementine</name>
    <name type="synonym">Citrus deliciosa x Citrus sinensis</name>
    <dbReference type="NCBI Taxonomy" id="85681"/>
    <lineage>
        <taxon>Eukaryota</taxon>
        <taxon>Viridiplantae</taxon>
        <taxon>Streptophyta</taxon>
        <taxon>Embryophyta</taxon>
        <taxon>Tracheophyta</taxon>
        <taxon>Spermatophyta</taxon>
        <taxon>Magnoliopsida</taxon>
        <taxon>eudicotyledons</taxon>
        <taxon>Gunneridae</taxon>
        <taxon>Pentapetalae</taxon>
        <taxon>rosids</taxon>
        <taxon>malvids</taxon>
        <taxon>Sapindales</taxon>
        <taxon>Rutaceae</taxon>
        <taxon>Aurantioideae</taxon>
        <taxon>Citrus</taxon>
    </lineage>
</organism>
<dbReference type="KEGG" id="cic:CICLE_v10026538mg"/>
<feature type="signal peptide" evidence="2">
    <location>
        <begin position="1"/>
        <end position="40"/>
    </location>
</feature>
<dbReference type="Pfam" id="PF01477">
    <property type="entry name" value="PLAT"/>
    <property type="match status" value="1"/>
</dbReference>
<dbReference type="CDD" id="cd01754">
    <property type="entry name" value="PLAT_plant_stress"/>
    <property type="match status" value="1"/>
</dbReference>
<dbReference type="SUPFAM" id="SSF49723">
    <property type="entry name" value="Lipase/lipooxygenase domain (PLAT/LH2 domain)"/>
    <property type="match status" value="1"/>
</dbReference>
<accession>V4UPI3</accession>
<dbReference type="EMBL" id="KI536925">
    <property type="protein sequence ID" value="ESR41409.1"/>
    <property type="molecule type" value="Genomic_DNA"/>
</dbReference>
<sequence>MWAVFWCDRHKLSSTLLAMEIKNLLLSLFLLLSISNIAFADDSDDCVYTVYIRTGSIFKGGTDSIIGVTLYDAVGDGVRISNLEAWGGLMGPGYNYFERGNLDIFSGRGPCLGGPVCALNLSSDGSGEHHGWYCNYVEVTSTGVHTRCAQQQFTIEQWLATDTSPYELSVFQNYCDYVSSGQRRERVVKSKPLASTM</sequence>
<dbReference type="Gramene" id="ESR41409">
    <property type="protein sequence ID" value="ESR41409"/>
    <property type="gene ID" value="CICLE_v10026538mg"/>
</dbReference>
<dbReference type="InterPro" id="IPR036392">
    <property type="entry name" value="PLAT/LH2_dom_sf"/>
</dbReference>
<comment type="caution">
    <text evidence="1">Lacks conserved residue(s) required for the propagation of feature annotation.</text>
</comment>
<keyword evidence="5" id="KW-1185">Reference proteome</keyword>
<reference evidence="4 5" key="1">
    <citation type="submission" date="2013-10" db="EMBL/GenBank/DDBJ databases">
        <authorList>
            <consortium name="International Citrus Genome Consortium"/>
            <person name="Jenkins J."/>
            <person name="Schmutz J."/>
            <person name="Prochnik S."/>
            <person name="Rokhsar D."/>
            <person name="Gmitter F."/>
            <person name="Ollitrault P."/>
            <person name="Machado M."/>
            <person name="Talon M."/>
            <person name="Wincker P."/>
            <person name="Jaillon O."/>
            <person name="Morgante M."/>
        </authorList>
    </citation>
    <scope>NUCLEOTIDE SEQUENCE</scope>
    <source>
        <strain evidence="5">cv. Clemenules</strain>
    </source>
</reference>
<dbReference type="AlphaFoldDB" id="V4UPI3"/>
<feature type="domain" description="PLAT" evidence="3">
    <location>
        <begin position="46"/>
        <end position="173"/>
    </location>
</feature>
<dbReference type="Gene3D" id="2.60.60.20">
    <property type="entry name" value="PLAT/LH2 domain"/>
    <property type="match status" value="1"/>
</dbReference>
<dbReference type="OMA" id="TSTGPHM"/>
<dbReference type="PROSITE" id="PS50095">
    <property type="entry name" value="PLAT"/>
    <property type="match status" value="1"/>
</dbReference>
<protein>
    <recommendedName>
        <fullName evidence="3">PLAT domain-containing protein</fullName>
    </recommendedName>
</protein>
<evidence type="ECO:0000256" key="1">
    <source>
        <dbReference type="PROSITE-ProRule" id="PRU00152"/>
    </source>
</evidence>
<feature type="chain" id="PRO_5004728587" description="PLAT domain-containing protein" evidence="2">
    <location>
        <begin position="41"/>
        <end position="197"/>
    </location>
</feature>
<dbReference type="STRING" id="85681.V4UPI3"/>
<gene>
    <name evidence="4" type="ORF">CICLE_v10026538mg</name>
</gene>